<reference evidence="9 10" key="1">
    <citation type="submission" date="2018-10" db="EMBL/GenBank/DDBJ databases">
        <title>Genomic Encyclopedia of Archaeal and Bacterial Type Strains, Phase II (KMG-II): from individual species to whole genera.</title>
        <authorList>
            <person name="Goeker M."/>
        </authorList>
    </citation>
    <scope>NUCLEOTIDE SEQUENCE [LARGE SCALE GENOMIC DNA]</scope>
    <source>
        <strain evidence="9 10">DSM 235</strain>
    </source>
</reference>
<sequence length="785" mass="86316">MKTWILRLLFGVASVVLMAGFATWWLIRGSLPMLDGDLPVAGLDHPVTIERDEQGIPTIRASTRRDLAFATGFVHGQDRFFQMDLIRRKAAGELSEMFGAAALPLDKHHRFHRFRARAQAVMQTLTATERAILDAYASGVNTGLGSLSVRPFEYLLLREQPKPWRTQDTILVVYAMFMQLNDDRARGDVQRGLAQSVLPANVYAWLYPTGTSWDAPLVGGAIETVPMPEAGDDAIRHVALIPEHATEQGSPALNGSNNWAVGGALTHHGRALVSNDMHLGLSVPNLYYRARLITTGDGERDVTGVSLPGTPFVVAGSNGRVAWGYTNSYGDWSDAVVLRPGAAAGTYRTPDGEEAFVVHREWINVKQADPVEYRIRETRWGPVDDGNQFAGSDVAVRWLAHSPRAVNLKILELETVANLDAALDVANTMGLPPQNVVAGDAHGTIGWSIAGQIPVKRGYDPMVPADWSNGGGWTGWLDAADYPRVVNPESQRIWTANARVVDGDALRTIGDGGYDLGARAKQIRDRLFEKDRFAPEDMLAIQRDHEALFLGRWRTLLLEVLASGGPEMDEYRSLVENWIPAASADSVGYRLVRAFRLQVRQNVFAALTTQVGDVHGENADLLISHQFEAPLWAVLTEKPRHLLPANFESWDALMLAAVRENIDSFEKRFDGALSERTWGELNTAHIAHPISQAVPWLSGWLDMPREALPGDANLPLAQSPVFGASQRFSVSPGDEANGLMQMPTGQSGHPMSPFYRRGHDDWVSGTPSPFLPGPTRHRLTLKPAR</sequence>
<dbReference type="GO" id="GO:0016811">
    <property type="term" value="F:hydrolase activity, acting on carbon-nitrogen (but not peptide) bonds, in linear amides"/>
    <property type="evidence" value="ECO:0007669"/>
    <property type="project" value="InterPro"/>
</dbReference>
<dbReference type="Gene3D" id="2.30.120.10">
    <property type="match status" value="1"/>
</dbReference>
<keyword evidence="6" id="KW-0479">Metal-binding</keyword>
<dbReference type="InterPro" id="IPR002692">
    <property type="entry name" value="S45"/>
</dbReference>
<feature type="binding site" evidence="6">
    <location>
        <position position="334"/>
    </location>
    <ligand>
        <name>Ca(2+)</name>
        <dbReference type="ChEBI" id="CHEBI:29108"/>
    </ligand>
</feature>
<keyword evidence="2" id="KW-0378">Hydrolase</keyword>
<dbReference type="Gene3D" id="1.10.1400.10">
    <property type="match status" value="1"/>
</dbReference>
<feature type="compositionally biased region" description="Basic residues" evidence="7">
    <location>
        <begin position="775"/>
        <end position="785"/>
    </location>
</feature>
<evidence type="ECO:0000256" key="7">
    <source>
        <dbReference type="SAM" id="MobiDB-lite"/>
    </source>
</evidence>
<dbReference type="SUPFAM" id="SSF56235">
    <property type="entry name" value="N-terminal nucleophile aminohydrolases (Ntn hydrolases)"/>
    <property type="match status" value="1"/>
</dbReference>
<dbReference type="InterPro" id="IPR029055">
    <property type="entry name" value="Ntn_hydrolases_N"/>
</dbReference>
<comment type="caution">
    <text evidence="9">The sequence shown here is derived from an EMBL/GenBank/DDBJ whole genome shotgun (WGS) entry which is preliminary data.</text>
</comment>
<dbReference type="Proteomes" id="UP000274556">
    <property type="component" value="Unassembled WGS sequence"/>
</dbReference>
<evidence type="ECO:0000256" key="8">
    <source>
        <dbReference type="SAM" id="Phobius"/>
    </source>
</evidence>
<dbReference type="GO" id="GO:0046872">
    <property type="term" value="F:metal ion binding"/>
    <property type="evidence" value="ECO:0007669"/>
    <property type="project" value="UniProtKB-KW"/>
</dbReference>
<evidence type="ECO:0000256" key="3">
    <source>
        <dbReference type="ARBA" id="ARBA00023145"/>
    </source>
</evidence>
<dbReference type="PANTHER" id="PTHR34218:SF4">
    <property type="entry name" value="ACYL-HOMOSERINE LACTONE ACYLASE QUIP"/>
    <property type="match status" value="1"/>
</dbReference>
<feature type="binding site" evidence="6">
    <location>
        <position position="461"/>
    </location>
    <ligand>
        <name>Ca(2+)</name>
        <dbReference type="ChEBI" id="CHEBI:29108"/>
    </ligand>
</feature>
<dbReference type="Gene3D" id="3.60.20.10">
    <property type="entry name" value="Glutamine Phosphoribosylpyrophosphate, subunit 1, domain 1"/>
    <property type="match status" value="1"/>
</dbReference>
<keyword evidence="6" id="KW-0106">Calcium</keyword>
<organism evidence="9 10">
    <name type="scientific">Thiocapsa rosea</name>
    <dbReference type="NCBI Taxonomy" id="69360"/>
    <lineage>
        <taxon>Bacteria</taxon>
        <taxon>Pseudomonadati</taxon>
        <taxon>Pseudomonadota</taxon>
        <taxon>Gammaproteobacteria</taxon>
        <taxon>Chromatiales</taxon>
        <taxon>Chromatiaceae</taxon>
        <taxon>Thiocapsa</taxon>
    </lineage>
</organism>
<comment type="similarity">
    <text evidence="1">Belongs to the peptidase S45 family.</text>
</comment>
<dbReference type="InterPro" id="IPR023343">
    <property type="entry name" value="Penicillin_amidase_dom1"/>
</dbReference>
<keyword evidence="8" id="KW-0472">Membrane</keyword>
<feature type="active site" description="Nucleophile" evidence="5">
    <location>
        <position position="256"/>
    </location>
</feature>
<keyword evidence="3" id="KW-0865">Zymogen</keyword>
<dbReference type="Gene3D" id="1.10.439.10">
    <property type="entry name" value="Penicillin Amidohydrolase, domain 1"/>
    <property type="match status" value="1"/>
</dbReference>
<keyword evidence="8" id="KW-1133">Transmembrane helix</keyword>
<dbReference type="PANTHER" id="PTHR34218">
    <property type="entry name" value="PEPTIDASE S45 PENICILLIN AMIDASE"/>
    <property type="match status" value="1"/>
</dbReference>
<feature type="transmembrane region" description="Helical" evidence="8">
    <location>
        <begin position="7"/>
        <end position="27"/>
    </location>
</feature>
<keyword evidence="10" id="KW-1185">Reference proteome</keyword>
<evidence type="ECO:0000256" key="6">
    <source>
        <dbReference type="PIRSR" id="PIRSR001227-2"/>
    </source>
</evidence>
<dbReference type="GO" id="GO:0017000">
    <property type="term" value="P:antibiotic biosynthetic process"/>
    <property type="evidence" value="ECO:0007669"/>
    <property type="project" value="InterPro"/>
</dbReference>
<dbReference type="AlphaFoldDB" id="A0A495UNP2"/>
<protein>
    <submittedName>
        <fullName evidence="9">Penicillin amidase</fullName>
    </submittedName>
</protein>
<name>A0A495UNP2_9GAMM</name>
<dbReference type="RefSeq" id="WP_120800214.1">
    <property type="nucleotide sequence ID" value="NZ_RBXL01000002.1"/>
</dbReference>
<evidence type="ECO:0000256" key="4">
    <source>
        <dbReference type="ARBA" id="ARBA00038735"/>
    </source>
</evidence>
<comment type="subunit">
    <text evidence="4">Heterodimer of an alpha subunit and a beta subunit processed from the same precursor.</text>
</comment>
<evidence type="ECO:0000256" key="1">
    <source>
        <dbReference type="ARBA" id="ARBA00006586"/>
    </source>
</evidence>
<dbReference type="InterPro" id="IPR043147">
    <property type="entry name" value="Penicillin_amidase_A-knob"/>
</dbReference>
<evidence type="ECO:0000313" key="10">
    <source>
        <dbReference type="Proteomes" id="UP000274556"/>
    </source>
</evidence>
<evidence type="ECO:0000256" key="2">
    <source>
        <dbReference type="ARBA" id="ARBA00022801"/>
    </source>
</evidence>
<evidence type="ECO:0000313" key="9">
    <source>
        <dbReference type="EMBL" id="RKT37923.1"/>
    </source>
</evidence>
<accession>A0A495UNP2</accession>
<gene>
    <name evidence="9" type="ORF">BDD21_5434</name>
</gene>
<keyword evidence="8" id="KW-0812">Transmembrane</keyword>
<dbReference type="InterPro" id="IPR043146">
    <property type="entry name" value="Penicillin_amidase_N_B-knob"/>
</dbReference>
<dbReference type="EMBL" id="RBXL01000002">
    <property type="protein sequence ID" value="RKT37923.1"/>
    <property type="molecule type" value="Genomic_DNA"/>
</dbReference>
<dbReference type="PIRSF" id="PIRSF001227">
    <property type="entry name" value="Pen_acylase"/>
    <property type="match status" value="1"/>
</dbReference>
<feature type="region of interest" description="Disordered" evidence="7">
    <location>
        <begin position="765"/>
        <end position="785"/>
    </location>
</feature>
<proteinExistence type="inferred from homology"/>
<dbReference type="Pfam" id="PF01804">
    <property type="entry name" value="Penicil_amidase"/>
    <property type="match status" value="1"/>
</dbReference>
<dbReference type="InterPro" id="IPR014395">
    <property type="entry name" value="Pen/GL7ACA/AHL_acylase"/>
</dbReference>
<evidence type="ECO:0000256" key="5">
    <source>
        <dbReference type="PIRSR" id="PIRSR001227-1"/>
    </source>
</evidence>
<comment type="cofactor">
    <cofactor evidence="6">
        <name>Ca(2+)</name>
        <dbReference type="ChEBI" id="CHEBI:29108"/>
    </cofactor>
    <text evidence="6">Binds 1 Ca(2+) ion per dimer.</text>
</comment>
<feature type="binding site" evidence="6">
    <location>
        <position position="331"/>
    </location>
    <ligand>
        <name>Ca(2+)</name>
        <dbReference type="ChEBI" id="CHEBI:29108"/>
    </ligand>
</feature>
<dbReference type="OrthoDB" id="9760084at2"/>
<dbReference type="CDD" id="cd03747">
    <property type="entry name" value="Ntn_PGA_like"/>
    <property type="match status" value="1"/>
</dbReference>